<reference evidence="1" key="1">
    <citation type="journal article" date="2021" name="Proc. Natl. Acad. Sci. U.S.A.">
        <title>A Catalog of Tens of Thousands of Viruses from Human Metagenomes Reveals Hidden Associations with Chronic Diseases.</title>
        <authorList>
            <person name="Tisza M.J."/>
            <person name="Buck C.B."/>
        </authorList>
    </citation>
    <scope>NUCLEOTIDE SEQUENCE</scope>
    <source>
        <strain evidence="1">CtML55</strain>
    </source>
</reference>
<evidence type="ECO:0000313" key="1">
    <source>
        <dbReference type="EMBL" id="DAE30789.1"/>
    </source>
</evidence>
<protein>
    <submittedName>
        <fullName evidence="1">Uncharacterized protein</fullName>
    </submittedName>
</protein>
<accession>A0A8S5RI91</accession>
<dbReference type="EMBL" id="BK059105">
    <property type="protein sequence ID" value="DAE30789.1"/>
    <property type="molecule type" value="Genomic_DNA"/>
</dbReference>
<sequence length="43" mass="4656">MGTCEFGDIIYIVSYNPITNKSQIGCFPSPERNISSEEIGGMG</sequence>
<name>A0A8S5RI91_9VIRU</name>
<proteinExistence type="predicted"/>
<organism evidence="1">
    <name type="scientific">virus sp. ctML55</name>
    <dbReference type="NCBI Taxonomy" id="2827627"/>
    <lineage>
        <taxon>Viruses</taxon>
    </lineage>
</organism>